<dbReference type="GeneID" id="36602728"/>
<evidence type="ECO:0000313" key="3">
    <source>
        <dbReference type="Proteomes" id="UP000241546"/>
    </source>
</evidence>
<dbReference type="EMBL" id="KZ680597">
    <property type="protein sequence ID" value="PTB61395.1"/>
    <property type="molecule type" value="Genomic_DNA"/>
</dbReference>
<accession>A0A2T4AWG3</accession>
<proteinExistence type="predicted"/>
<dbReference type="RefSeq" id="XP_024744715.1">
    <property type="nucleotide sequence ID" value="XM_024894610.1"/>
</dbReference>
<dbReference type="Proteomes" id="UP000241546">
    <property type="component" value="Unassembled WGS sequence"/>
</dbReference>
<name>A0A2T4AWG3_9HYPO</name>
<keyword evidence="3" id="KW-1185">Reference proteome</keyword>
<organism evidence="2 3">
    <name type="scientific">Trichoderma citrinoviride</name>
    <dbReference type="NCBI Taxonomy" id="58853"/>
    <lineage>
        <taxon>Eukaryota</taxon>
        <taxon>Fungi</taxon>
        <taxon>Dikarya</taxon>
        <taxon>Ascomycota</taxon>
        <taxon>Pezizomycotina</taxon>
        <taxon>Sordariomycetes</taxon>
        <taxon>Hypocreomycetidae</taxon>
        <taxon>Hypocreales</taxon>
        <taxon>Hypocreaceae</taxon>
        <taxon>Trichoderma</taxon>
    </lineage>
</organism>
<evidence type="ECO:0000313" key="2">
    <source>
        <dbReference type="EMBL" id="PTB61395.1"/>
    </source>
</evidence>
<reference evidence="3" key="1">
    <citation type="submission" date="2016-07" db="EMBL/GenBank/DDBJ databases">
        <title>Multiple horizontal gene transfer events from other fungi enriched the ability of initially mycotrophic Trichoderma (Ascomycota) to feed on dead plant biomass.</title>
        <authorList>
            <consortium name="DOE Joint Genome Institute"/>
            <person name="Atanasova L."/>
            <person name="Chenthamara K."/>
            <person name="Zhang J."/>
            <person name="Grujic M."/>
            <person name="Henrissat B."/>
            <person name="Kuo A."/>
            <person name="Aerts A."/>
            <person name="Salamov A."/>
            <person name="Lipzen A."/>
            <person name="Labutti K."/>
            <person name="Barry K."/>
            <person name="Miao Y."/>
            <person name="Rahimi M.J."/>
            <person name="Shen Q."/>
            <person name="Grigoriev I.V."/>
            <person name="Kubicek C.P."/>
            <person name="Druzhinina I.S."/>
        </authorList>
    </citation>
    <scope>NUCLEOTIDE SEQUENCE [LARGE SCALE GENOMIC DNA]</scope>
    <source>
        <strain evidence="3">TUCIM 6016</strain>
    </source>
</reference>
<dbReference type="AlphaFoldDB" id="A0A2T4AWG3"/>
<feature type="region of interest" description="Disordered" evidence="1">
    <location>
        <begin position="1"/>
        <end position="23"/>
    </location>
</feature>
<sequence length="61" mass="6749">MSPSKWGEDERKSTIRPMRSTSAISMLSEGDVSVFARMQQPQLRHICPSGPITSPSDCLAR</sequence>
<protein>
    <submittedName>
        <fullName evidence="2">Uncharacterized protein</fullName>
    </submittedName>
</protein>
<evidence type="ECO:0000256" key="1">
    <source>
        <dbReference type="SAM" id="MobiDB-lite"/>
    </source>
</evidence>
<gene>
    <name evidence="2" type="ORF">BBK36DRAFT_1164074</name>
</gene>
<feature type="compositionally biased region" description="Basic and acidic residues" evidence="1">
    <location>
        <begin position="1"/>
        <end position="13"/>
    </location>
</feature>